<comment type="caution">
    <text evidence="2">The sequence shown here is derived from an EMBL/GenBank/DDBJ whole genome shotgun (WGS) entry which is preliminary data.</text>
</comment>
<organism evidence="2 3">
    <name type="scientific">Suillus subaureus</name>
    <dbReference type="NCBI Taxonomy" id="48587"/>
    <lineage>
        <taxon>Eukaryota</taxon>
        <taxon>Fungi</taxon>
        <taxon>Dikarya</taxon>
        <taxon>Basidiomycota</taxon>
        <taxon>Agaricomycotina</taxon>
        <taxon>Agaricomycetes</taxon>
        <taxon>Agaricomycetidae</taxon>
        <taxon>Boletales</taxon>
        <taxon>Suillineae</taxon>
        <taxon>Suillaceae</taxon>
        <taxon>Suillus</taxon>
    </lineage>
</organism>
<dbReference type="EMBL" id="JABBWG010000336">
    <property type="protein sequence ID" value="KAG1795227.1"/>
    <property type="molecule type" value="Genomic_DNA"/>
</dbReference>
<name>A0A9P7ATL9_9AGAM</name>
<keyword evidence="3" id="KW-1185">Reference proteome</keyword>
<proteinExistence type="predicted"/>
<dbReference type="Proteomes" id="UP000807769">
    <property type="component" value="Unassembled WGS sequence"/>
</dbReference>
<dbReference type="RefSeq" id="XP_041185195.1">
    <property type="nucleotide sequence ID" value="XM_041333825.1"/>
</dbReference>
<dbReference type="GeneID" id="64627842"/>
<evidence type="ECO:0000313" key="2">
    <source>
        <dbReference type="EMBL" id="KAG1795227.1"/>
    </source>
</evidence>
<reference evidence="2" key="1">
    <citation type="journal article" date="2020" name="New Phytol.">
        <title>Comparative genomics reveals dynamic genome evolution in host specialist ectomycorrhizal fungi.</title>
        <authorList>
            <person name="Lofgren L.A."/>
            <person name="Nguyen N.H."/>
            <person name="Vilgalys R."/>
            <person name="Ruytinx J."/>
            <person name="Liao H.L."/>
            <person name="Branco S."/>
            <person name="Kuo A."/>
            <person name="LaButti K."/>
            <person name="Lipzen A."/>
            <person name="Andreopoulos W."/>
            <person name="Pangilinan J."/>
            <person name="Riley R."/>
            <person name="Hundley H."/>
            <person name="Na H."/>
            <person name="Barry K."/>
            <person name="Grigoriev I.V."/>
            <person name="Stajich J.E."/>
            <person name="Kennedy P.G."/>
        </authorList>
    </citation>
    <scope>NUCLEOTIDE SEQUENCE</scope>
    <source>
        <strain evidence="2">MN1</strain>
    </source>
</reference>
<evidence type="ECO:0000256" key="1">
    <source>
        <dbReference type="SAM" id="MobiDB-lite"/>
    </source>
</evidence>
<dbReference type="OrthoDB" id="2678246at2759"/>
<accession>A0A9P7ATL9</accession>
<sequence>MVQGDIGWLLPSSSTAASHGKKSQPNNDGPPSGSNKGKIHAVITKHIFEKDEMYKSMYAEDQAKFTQAMGNRLTYYVSHILPPPFLKGKYKTNCAHFKQTGAGINPEDPGTAVNLLAQVLNDFPWYEDLDEI</sequence>
<feature type="region of interest" description="Disordered" evidence="1">
    <location>
        <begin position="12"/>
        <end position="38"/>
    </location>
</feature>
<protein>
    <submittedName>
        <fullName evidence="2">Uncharacterized protein</fullName>
    </submittedName>
</protein>
<dbReference type="AlphaFoldDB" id="A0A9P7ATL9"/>
<evidence type="ECO:0000313" key="3">
    <source>
        <dbReference type="Proteomes" id="UP000807769"/>
    </source>
</evidence>
<feature type="compositionally biased region" description="Polar residues" evidence="1">
    <location>
        <begin position="12"/>
        <end position="35"/>
    </location>
</feature>
<gene>
    <name evidence="2" type="ORF">BJ212DRAFT_1306655</name>
</gene>